<sequence>MDETRKRARTGIEEDVSTPAVKDPQSPQSADAAAAATKIAELQAELETLKQSHNVVVNKNESQKREIEGLSSALQWAYAVEEIPQQHWLEQGHSEEYADAMENLLGSMKEIIQTLSLGTSQTTNSNHGEKTIKIDFNLHDEQGNYVRADHDKLLMPHWKEFAAALRHWSEYHADGKRLQVGIQYIELPKTVLDILRPAFEVSRIESFYFENSLHSEDMADFAKKVLQTNHFVTRPGFGRFIFAHDDVEKICGAIKLRNAEGQFVEGLALGDCFEAGIDTRTLKFILGSISCGSAKEVAPD</sequence>
<dbReference type="Proteomes" id="UP000266841">
    <property type="component" value="Unassembled WGS sequence"/>
</dbReference>
<evidence type="ECO:0000313" key="3">
    <source>
        <dbReference type="Proteomes" id="UP000266841"/>
    </source>
</evidence>
<reference evidence="2 3" key="1">
    <citation type="journal article" date="2012" name="Genome Biol.">
        <title>Genome and low-iron response of an oceanic diatom adapted to chronic iron limitation.</title>
        <authorList>
            <person name="Lommer M."/>
            <person name="Specht M."/>
            <person name="Roy A.S."/>
            <person name="Kraemer L."/>
            <person name="Andreson R."/>
            <person name="Gutowska M.A."/>
            <person name="Wolf J."/>
            <person name="Bergner S.V."/>
            <person name="Schilhabel M.B."/>
            <person name="Klostermeier U.C."/>
            <person name="Beiko R.G."/>
            <person name="Rosenstiel P."/>
            <person name="Hippler M."/>
            <person name="Laroche J."/>
        </authorList>
    </citation>
    <scope>NUCLEOTIDE SEQUENCE [LARGE SCALE GENOMIC DNA]</scope>
    <source>
        <strain evidence="2 3">CCMP1005</strain>
    </source>
</reference>
<evidence type="ECO:0000313" key="2">
    <source>
        <dbReference type="EMBL" id="EJK67857.1"/>
    </source>
</evidence>
<comment type="caution">
    <text evidence="2">The sequence shown here is derived from an EMBL/GenBank/DDBJ whole genome shotgun (WGS) entry which is preliminary data.</text>
</comment>
<organism evidence="2 3">
    <name type="scientific">Thalassiosira oceanica</name>
    <name type="common">Marine diatom</name>
    <dbReference type="NCBI Taxonomy" id="159749"/>
    <lineage>
        <taxon>Eukaryota</taxon>
        <taxon>Sar</taxon>
        <taxon>Stramenopiles</taxon>
        <taxon>Ochrophyta</taxon>
        <taxon>Bacillariophyta</taxon>
        <taxon>Coscinodiscophyceae</taxon>
        <taxon>Thalassiosirophycidae</taxon>
        <taxon>Thalassiosirales</taxon>
        <taxon>Thalassiosiraceae</taxon>
        <taxon>Thalassiosira</taxon>
    </lineage>
</organism>
<dbReference type="EMBL" id="AGNL01012511">
    <property type="protein sequence ID" value="EJK67857.1"/>
    <property type="molecule type" value="Genomic_DNA"/>
</dbReference>
<name>K0TBJ9_THAOC</name>
<gene>
    <name evidence="2" type="ORF">THAOC_11046</name>
</gene>
<feature type="compositionally biased region" description="Low complexity" evidence="1">
    <location>
        <begin position="23"/>
        <end position="36"/>
    </location>
</feature>
<proteinExistence type="predicted"/>
<dbReference type="AlphaFoldDB" id="K0TBJ9"/>
<evidence type="ECO:0000256" key="1">
    <source>
        <dbReference type="SAM" id="MobiDB-lite"/>
    </source>
</evidence>
<keyword evidence="3" id="KW-1185">Reference proteome</keyword>
<protein>
    <submittedName>
        <fullName evidence="2">Uncharacterized protein</fullName>
    </submittedName>
</protein>
<feature type="region of interest" description="Disordered" evidence="1">
    <location>
        <begin position="1"/>
        <end position="36"/>
    </location>
</feature>
<accession>K0TBJ9</accession>